<keyword evidence="2 5" id="KW-0479">Metal-binding</keyword>
<dbReference type="RefSeq" id="WP_129564149.1">
    <property type="nucleotide sequence ID" value="NZ_CADIKL010000010.1"/>
</dbReference>
<feature type="binding site" evidence="5">
    <location>
        <position position="145"/>
    </location>
    <ligand>
        <name>Mg(2+)</name>
        <dbReference type="ChEBI" id="CHEBI:18420"/>
    </ligand>
</feature>
<accession>A0A6J5FZ57</accession>
<dbReference type="InterPro" id="IPR005000">
    <property type="entry name" value="Aldolase/citrate-lyase_domain"/>
</dbReference>
<feature type="binding site" evidence="5">
    <location>
        <position position="172"/>
    </location>
    <ligand>
        <name>Mg(2+)</name>
        <dbReference type="ChEBI" id="CHEBI:18420"/>
    </ligand>
</feature>
<keyword evidence="8" id="KW-1185">Reference proteome</keyword>
<dbReference type="SUPFAM" id="SSF51621">
    <property type="entry name" value="Phosphoenolpyruvate/pyruvate domain"/>
    <property type="match status" value="1"/>
</dbReference>
<dbReference type="AlphaFoldDB" id="A0A6J5FZ57"/>
<evidence type="ECO:0000256" key="3">
    <source>
        <dbReference type="ARBA" id="ARBA00022842"/>
    </source>
</evidence>
<dbReference type="PIRSF" id="PIRSF015582">
    <property type="entry name" value="Cit_lyase_B"/>
    <property type="match status" value="1"/>
</dbReference>
<comment type="cofactor">
    <cofactor evidence="1">
        <name>Mg(2+)</name>
        <dbReference type="ChEBI" id="CHEBI:18420"/>
    </cofactor>
</comment>
<protein>
    <recommendedName>
        <fullName evidence="6">HpcH/HpaI aldolase/citrate lyase domain-containing protein</fullName>
    </recommendedName>
</protein>
<dbReference type="EMBL" id="CADIKL010000010">
    <property type="protein sequence ID" value="CAB3787612.1"/>
    <property type="molecule type" value="Genomic_DNA"/>
</dbReference>
<dbReference type="PANTHER" id="PTHR32308">
    <property type="entry name" value="LYASE BETA SUBUNIT, PUTATIVE (AFU_ORTHOLOGUE AFUA_4G13030)-RELATED"/>
    <property type="match status" value="1"/>
</dbReference>
<organism evidence="7 8">
    <name type="scientific">Paraburkholderia caffeinitolerans</name>
    <dbReference type="NCBI Taxonomy" id="1723730"/>
    <lineage>
        <taxon>Bacteria</taxon>
        <taxon>Pseudomonadati</taxon>
        <taxon>Pseudomonadota</taxon>
        <taxon>Betaproteobacteria</taxon>
        <taxon>Burkholderiales</taxon>
        <taxon>Burkholderiaceae</taxon>
        <taxon>Paraburkholderia</taxon>
    </lineage>
</organism>
<dbReference type="PANTHER" id="PTHR32308:SF0">
    <property type="entry name" value="HPCH_HPAI ALDOLASE_CITRATE LYASE DOMAIN-CONTAINING PROTEIN"/>
    <property type="match status" value="1"/>
</dbReference>
<dbReference type="Proteomes" id="UP000494119">
    <property type="component" value="Unassembled WGS sequence"/>
</dbReference>
<proteinExistence type="predicted"/>
<evidence type="ECO:0000313" key="7">
    <source>
        <dbReference type="EMBL" id="CAB3787612.1"/>
    </source>
</evidence>
<dbReference type="GO" id="GO:0006107">
    <property type="term" value="P:oxaloacetate metabolic process"/>
    <property type="evidence" value="ECO:0007669"/>
    <property type="project" value="TreeGrafter"/>
</dbReference>
<dbReference type="InterPro" id="IPR015813">
    <property type="entry name" value="Pyrv/PenolPyrv_kinase-like_dom"/>
</dbReference>
<feature type="binding site" evidence="4">
    <location>
        <position position="83"/>
    </location>
    <ligand>
        <name>substrate</name>
    </ligand>
</feature>
<gene>
    <name evidence="7" type="ORF">LMG28688_02503</name>
</gene>
<feature type="domain" description="HpcH/HpaI aldolase/citrate lyase" evidence="6">
    <location>
        <begin position="22"/>
        <end position="209"/>
    </location>
</feature>
<sequence>MKSTTASTTSSPPLRRPVHLRRSWLFTAGNDDDAHQAALDSGADVIVADLEEFTPAAVRPAARPRIAALMARCRAAGTVGAVRINRLADDGLADLHGVMPGQPDAIFLPHVQGRDDIVNLANALDESEAALGLPPGSTEIVPTIESALGFVRVQEILAASPRIRAALLAAEDLSADLGAERGPDGVELAHLRGRFHVECTAAGRIAIDCPFNYRDAHALATDLAWARRIGLRAKCSVYPEQVHAIHAALTPSEAQLSEARDIVARFQAVPQTSPQAAQQNIEPRIDAPDFHTARRRLVRAAEFQAWADTIRSASSQGELS</sequence>
<feature type="binding site" evidence="4">
    <location>
        <position position="145"/>
    </location>
    <ligand>
        <name>substrate</name>
    </ligand>
</feature>
<dbReference type="InterPro" id="IPR040442">
    <property type="entry name" value="Pyrv_kinase-like_dom_sf"/>
</dbReference>
<keyword evidence="3 5" id="KW-0460">Magnesium</keyword>
<evidence type="ECO:0000256" key="2">
    <source>
        <dbReference type="ARBA" id="ARBA00022723"/>
    </source>
</evidence>
<evidence type="ECO:0000256" key="4">
    <source>
        <dbReference type="PIRSR" id="PIRSR015582-1"/>
    </source>
</evidence>
<evidence type="ECO:0000259" key="6">
    <source>
        <dbReference type="Pfam" id="PF03328"/>
    </source>
</evidence>
<reference evidence="7 8" key="1">
    <citation type="submission" date="2020-04" db="EMBL/GenBank/DDBJ databases">
        <authorList>
            <person name="De Canck E."/>
        </authorList>
    </citation>
    <scope>NUCLEOTIDE SEQUENCE [LARGE SCALE GENOMIC DNA]</scope>
    <source>
        <strain evidence="7 8">LMG 28688</strain>
    </source>
</reference>
<evidence type="ECO:0000256" key="5">
    <source>
        <dbReference type="PIRSR" id="PIRSR015582-2"/>
    </source>
</evidence>
<name>A0A6J5FZ57_9BURK</name>
<dbReference type="Gene3D" id="3.20.20.60">
    <property type="entry name" value="Phosphoenolpyruvate-binding domains"/>
    <property type="match status" value="1"/>
</dbReference>
<evidence type="ECO:0000256" key="1">
    <source>
        <dbReference type="ARBA" id="ARBA00001946"/>
    </source>
</evidence>
<dbReference type="GO" id="GO:0003824">
    <property type="term" value="F:catalytic activity"/>
    <property type="evidence" value="ECO:0007669"/>
    <property type="project" value="InterPro"/>
</dbReference>
<dbReference type="InterPro" id="IPR011206">
    <property type="entry name" value="Citrate_lyase_beta/mcl1/mcl2"/>
</dbReference>
<evidence type="ECO:0000313" key="8">
    <source>
        <dbReference type="Proteomes" id="UP000494119"/>
    </source>
</evidence>
<dbReference type="Pfam" id="PF03328">
    <property type="entry name" value="HpcH_HpaI"/>
    <property type="match status" value="1"/>
</dbReference>
<dbReference type="GO" id="GO:0000287">
    <property type="term" value="F:magnesium ion binding"/>
    <property type="evidence" value="ECO:0007669"/>
    <property type="project" value="TreeGrafter"/>
</dbReference>